<evidence type="ECO:0000313" key="14">
    <source>
        <dbReference type="EMBL" id="KAJ4792702.1"/>
    </source>
</evidence>
<gene>
    <name evidence="14" type="ORF">LUZ62_043948</name>
</gene>
<keyword evidence="12 13" id="KW-0464">Manganese</keyword>
<evidence type="ECO:0000256" key="1">
    <source>
        <dbReference type="ARBA" id="ARBA00001936"/>
    </source>
</evidence>
<comment type="similarity">
    <text evidence="4 13">Belongs to the glycosyltransferase 31 family.</text>
</comment>
<name>A0AAV8FP17_9POAL</name>
<evidence type="ECO:0000256" key="12">
    <source>
        <dbReference type="ARBA" id="ARBA00023211"/>
    </source>
</evidence>
<evidence type="ECO:0000256" key="7">
    <source>
        <dbReference type="ARBA" id="ARBA00022692"/>
    </source>
</evidence>
<keyword evidence="5 13" id="KW-0328">Glycosyltransferase</keyword>
<organism evidence="14 15">
    <name type="scientific">Rhynchospora pubera</name>
    <dbReference type="NCBI Taxonomy" id="906938"/>
    <lineage>
        <taxon>Eukaryota</taxon>
        <taxon>Viridiplantae</taxon>
        <taxon>Streptophyta</taxon>
        <taxon>Embryophyta</taxon>
        <taxon>Tracheophyta</taxon>
        <taxon>Spermatophyta</taxon>
        <taxon>Magnoliopsida</taxon>
        <taxon>Liliopsida</taxon>
        <taxon>Poales</taxon>
        <taxon>Cyperaceae</taxon>
        <taxon>Cyperoideae</taxon>
        <taxon>Rhynchosporeae</taxon>
        <taxon>Rhynchospora</taxon>
    </lineage>
</organism>
<dbReference type="PANTHER" id="PTHR11214:SF351">
    <property type="entry name" value="BETA-1,3-GALACTOSYLTRANSFERASE PVG3"/>
    <property type="match status" value="1"/>
</dbReference>
<evidence type="ECO:0000256" key="3">
    <source>
        <dbReference type="ARBA" id="ARBA00004922"/>
    </source>
</evidence>
<comment type="pathway">
    <text evidence="3">Protein modification; protein glycosylation.</text>
</comment>
<proteinExistence type="inferred from homology"/>
<comment type="caution">
    <text evidence="14">The sequence shown here is derived from an EMBL/GenBank/DDBJ whole genome shotgun (WGS) entry which is preliminary data.</text>
</comment>
<evidence type="ECO:0000256" key="5">
    <source>
        <dbReference type="ARBA" id="ARBA00022676"/>
    </source>
</evidence>
<sequence>MAFVKPSSLPLHDLPMKKQHSLSLKLPQCTTALILLPLIFLGFIYLFLYPKDFYLQSLVTSCTGSTYTVANFTDPVVRKPDFRLLIGVLTRADWYERRHLLRMVYSLQMGNLTAHVDVKYVFCRLYKDDQRILVPLEILAHDDIIIMDCEENLNDGKTYSFFSSVASMFNGTNGDQKPYDYVMKADDDIFIRLQKLIDSLNPMPREDMYYGFVIPCDSMDPFCEYMSGMGYILSWDLVEWIASSDIPKKNIKGPEDMMAGRWLQDGNKAKNRFNTKPAMYDFPIPVPIDTCSHEFIPDTIAVHRLKDNPKWAMTLKYFNFTSGLKPSRFYRID</sequence>
<keyword evidence="8 13" id="KW-0735">Signal-anchor</keyword>
<keyword evidence="9 13" id="KW-1133">Transmembrane helix</keyword>
<dbReference type="EMBL" id="JAMFTS010000002">
    <property type="protein sequence ID" value="KAJ4792702.1"/>
    <property type="molecule type" value="Genomic_DNA"/>
</dbReference>
<evidence type="ECO:0000256" key="10">
    <source>
        <dbReference type="ARBA" id="ARBA00023034"/>
    </source>
</evidence>
<evidence type="ECO:0000256" key="9">
    <source>
        <dbReference type="ARBA" id="ARBA00022989"/>
    </source>
</evidence>
<dbReference type="GO" id="GO:0000139">
    <property type="term" value="C:Golgi membrane"/>
    <property type="evidence" value="ECO:0007669"/>
    <property type="project" value="UniProtKB-SubCell"/>
</dbReference>
<evidence type="ECO:0000313" key="15">
    <source>
        <dbReference type="Proteomes" id="UP001140206"/>
    </source>
</evidence>
<dbReference type="Pfam" id="PF01762">
    <property type="entry name" value="Galactosyl_T"/>
    <property type="match status" value="1"/>
</dbReference>
<keyword evidence="10 13" id="KW-0333">Golgi apparatus</keyword>
<dbReference type="Gene3D" id="3.90.550.50">
    <property type="match status" value="1"/>
</dbReference>
<reference evidence="14" key="1">
    <citation type="submission" date="2022-08" db="EMBL/GenBank/DDBJ databases">
        <authorList>
            <person name="Marques A."/>
        </authorList>
    </citation>
    <scope>NUCLEOTIDE SEQUENCE</scope>
    <source>
        <strain evidence="14">RhyPub2mFocal</strain>
        <tissue evidence="14">Leaves</tissue>
    </source>
</reference>
<keyword evidence="6" id="KW-0808">Transferase</keyword>
<keyword evidence="11 13" id="KW-0472">Membrane</keyword>
<evidence type="ECO:0000256" key="11">
    <source>
        <dbReference type="ARBA" id="ARBA00023136"/>
    </source>
</evidence>
<keyword evidence="15" id="KW-1185">Reference proteome</keyword>
<evidence type="ECO:0000256" key="4">
    <source>
        <dbReference type="ARBA" id="ARBA00008661"/>
    </source>
</evidence>
<dbReference type="GO" id="GO:0016758">
    <property type="term" value="F:hexosyltransferase activity"/>
    <property type="evidence" value="ECO:0007669"/>
    <property type="project" value="InterPro"/>
</dbReference>
<dbReference type="AlphaFoldDB" id="A0AAV8FP17"/>
<accession>A0AAV8FP17</accession>
<dbReference type="PANTHER" id="PTHR11214">
    <property type="entry name" value="BETA-1,3-N-ACETYLGLUCOSAMINYLTRANSFERASE"/>
    <property type="match status" value="1"/>
</dbReference>
<evidence type="ECO:0000256" key="6">
    <source>
        <dbReference type="ARBA" id="ARBA00022679"/>
    </source>
</evidence>
<evidence type="ECO:0000256" key="13">
    <source>
        <dbReference type="RuleBase" id="RU363063"/>
    </source>
</evidence>
<dbReference type="EC" id="2.4.1.-" evidence="13"/>
<comment type="subcellular location">
    <subcellularLocation>
        <location evidence="2 13">Golgi apparatus membrane</location>
        <topology evidence="2 13">Single-pass type II membrane protein</topology>
    </subcellularLocation>
</comment>
<protein>
    <recommendedName>
        <fullName evidence="13">Hexosyltransferase</fullName>
        <ecNumber evidence="13">2.4.1.-</ecNumber>
    </recommendedName>
</protein>
<keyword evidence="7 13" id="KW-0812">Transmembrane</keyword>
<evidence type="ECO:0000256" key="8">
    <source>
        <dbReference type="ARBA" id="ARBA00022968"/>
    </source>
</evidence>
<comment type="cofactor">
    <cofactor evidence="1 13">
        <name>Mn(2+)</name>
        <dbReference type="ChEBI" id="CHEBI:29035"/>
    </cofactor>
</comment>
<dbReference type="FunFam" id="3.90.550.50:FF:000027">
    <property type="entry name" value="Hexosyltransferase"/>
    <property type="match status" value="1"/>
</dbReference>
<dbReference type="Proteomes" id="UP001140206">
    <property type="component" value="Chromosome 2"/>
</dbReference>
<evidence type="ECO:0000256" key="2">
    <source>
        <dbReference type="ARBA" id="ARBA00004323"/>
    </source>
</evidence>
<dbReference type="InterPro" id="IPR002659">
    <property type="entry name" value="Glyco_trans_31"/>
</dbReference>
<feature type="transmembrane region" description="Helical" evidence="13">
    <location>
        <begin position="26"/>
        <end position="48"/>
    </location>
</feature>